<evidence type="ECO:0000313" key="4">
    <source>
        <dbReference type="Proteomes" id="UP000095709"/>
    </source>
</evidence>
<sequence>MSKTEIVTELQTILNDLKGITADLEQNISGLKDFLEDRKFIPKELGASIREQLEAIDAKQTEIVSKYEMLDVQKPEMQHTAIEENLSEIQKVIEENEKYRKAIAFFLELHADDEKTAETLQNRKDRIAADQIQLMEGDILKEYAEPYAWLQQAFWEKDARRKFSLIYKLVPHFEEEIVTGIHFNTLKLDENKAEPEESVPETFCAETDSADREKEETAENTAEILEEPEECPEAWKGLLIPENPSLLHVRMSAKAGTKFGVKEFRKDMCKQPLTEKMCCLLECIEEHGYSVKSLAEKNDNGYEIYKTATEKLYQYGYLKRYIVDGMGEFFTLSPRGERILYTKEAVGFINQMLKEKISNQDEGEHIEDSTNSAMTRLMAYDSACKQRILFPDYEFDTCNSVFGTDYFMIGYSMNGKKNFQWFAGVVTEDPAELQEFKDVVAEKAGAEESLVVYGVSLEHAKKVASWLQKELGKKAALIYYTSKLEKNVYALENDLPAEPKTGEPVEDEITDESVELPEEEPEQGTAEAEASSKTDSEKEDETDKKTEEAITLELEQPEAVEEQPEQESEESYEAEEKGIVSEQTLTDEKRMEYIAAYQEMIACDKIYAASAYLKALAGKYDAFEQHYRQLAYAMNDPMEHCTYNSDTIFQIFYGESEPVSDYYVVAAALRNYFLDQYSYDYSAQQLYDMFKKSTLLTENQSLEEIVYELMEFKNRQKRGVDRYADYREKERGEWEKQLAKICHEAKEYYESYKNGNFKESTSHKRFLETTKLLFGADSDLCQYLKAVSEDDREMLEILEEFLADTYVKDQAVICVENIDQAKTNSVMDEFWNRAADNMFFAKKTSDLMGSLRMNLFKRVHKIVSILCNYVSLMQASFNSSDDAALVEYKKIRTPLLHHMDEMIVALSEKDSGDWKERAGKAVLQQTLKELKSRLSGEYKEGSYQFYYIDFLKNDKVLLDEDALPILDEVFELPDFSVLSRIQLHCTEKEQEFAERMQEIFEGEDDYGSAELILQYWKWLDHPLSAEDAEKYDIDKAIVYPLRDLENKRKEFIEDIELAQSYGQIDNTAENGKELILQIAESWYSRAVETRNYGFFGKILKEFREKIKKDAQVRAVDLKRNLDAYLKQNPDWEKEELIREAVAQIKNRIEQQNYAAAEDLLNRVLTQDLDPEFQFKEEDYLEEFLDEYDVNYRKTANSGTTLKALMNTSKINKDIKGGNKLLENWPKGAGTNETTLKVLLSTFGFQLESVQREAPVLGKIENYTVKLKRPENGRKSNYKHPIAAFGSEAEEKGFRVICLFGRTDASRLIDTFKEVGNAKHTLVLLDYALPLAERRILARKTKTDLSGKIFAVVDRVVLVYLAKHYTETAMNRMLMAVIMPFASYQPYIDKSVDIMPQEIFIGRKYELEKIESPTGINIVYGGRQLGKSALLRMAKKDIDHNENGDRAVLVDIKDLDYKASARKISAALFDEGILKEEHITENWSELARDLKKRLKDTDDSIPYFLLLLDEADTFIDSCESIKYWPFDMLKDIQSVGMGRFKFVVAGLRNIVRFKREAALGNNSVLTHLESLTVKPFKAMEARELLEVPLSYLGFRFPEDNETEVLISTILGTTNYFPGLLQLYCTKLIEAMQRDYAGYSESETPPYLVKKEHIKKVLAEQTLQEEIRKKFFITLVVGDDDYYYIIALMVAYLYHENKSENGCSADELLELAEGYSIKKILTLGKEQLAALMEEMRELYVLQNTSEGRYRFTRYSFCQMMGTIPQINDELEKYMED</sequence>
<dbReference type="SUPFAM" id="SSF52540">
    <property type="entry name" value="P-loop containing nucleoside triphosphate hydrolases"/>
    <property type="match status" value="1"/>
</dbReference>
<feature type="compositionally biased region" description="Acidic residues" evidence="2">
    <location>
        <begin position="555"/>
        <end position="573"/>
    </location>
</feature>
<gene>
    <name evidence="3" type="ORF">ERS852498_01337</name>
</gene>
<feature type="compositionally biased region" description="Basic and acidic residues" evidence="2">
    <location>
        <begin position="530"/>
        <end position="548"/>
    </location>
</feature>
<feature type="coiled-coil region" evidence="1">
    <location>
        <begin position="1107"/>
        <end position="1134"/>
    </location>
</feature>
<accession>A0A174KQI6</accession>
<dbReference type="RefSeq" id="WP_055266207.1">
    <property type="nucleotide sequence ID" value="NZ_CZAL01000006.1"/>
</dbReference>
<organism evidence="3 4">
    <name type="scientific">Fusicatenibacter saccharivorans</name>
    <dbReference type="NCBI Taxonomy" id="1150298"/>
    <lineage>
        <taxon>Bacteria</taxon>
        <taxon>Bacillati</taxon>
        <taxon>Bacillota</taxon>
        <taxon>Clostridia</taxon>
        <taxon>Lachnospirales</taxon>
        <taxon>Lachnospiraceae</taxon>
        <taxon>Fusicatenibacter</taxon>
    </lineage>
</organism>
<dbReference type="EMBL" id="CZAL01000006">
    <property type="protein sequence ID" value="CUP14474.1"/>
    <property type="molecule type" value="Genomic_DNA"/>
</dbReference>
<dbReference type="InterPro" id="IPR027417">
    <property type="entry name" value="P-loop_NTPase"/>
</dbReference>
<feature type="region of interest" description="Disordered" evidence="2">
    <location>
        <begin position="192"/>
        <end position="220"/>
    </location>
</feature>
<protein>
    <submittedName>
        <fullName evidence="3">Uncharacterized protein</fullName>
    </submittedName>
</protein>
<reference evidence="3 4" key="1">
    <citation type="submission" date="2015-09" db="EMBL/GenBank/DDBJ databases">
        <authorList>
            <consortium name="Pathogen Informatics"/>
        </authorList>
    </citation>
    <scope>NUCLEOTIDE SEQUENCE [LARGE SCALE GENOMIC DNA]</scope>
    <source>
        <strain evidence="3 4">2789STDY5834885</strain>
    </source>
</reference>
<name>A0A174KQI6_9FIRM</name>
<evidence type="ECO:0000313" key="3">
    <source>
        <dbReference type="EMBL" id="CUP14474.1"/>
    </source>
</evidence>
<dbReference type="Proteomes" id="UP000095709">
    <property type="component" value="Unassembled WGS sequence"/>
</dbReference>
<proteinExistence type="predicted"/>
<feature type="compositionally biased region" description="Acidic residues" evidence="2">
    <location>
        <begin position="504"/>
        <end position="522"/>
    </location>
</feature>
<keyword evidence="1" id="KW-0175">Coiled coil</keyword>
<feature type="region of interest" description="Disordered" evidence="2">
    <location>
        <begin position="495"/>
        <end position="577"/>
    </location>
</feature>
<evidence type="ECO:0000256" key="2">
    <source>
        <dbReference type="SAM" id="MobiDB-lite"/>
    </source>
</evidence>
<evidence type="ECO:0000256" key="1">
    <source>
        <dbReference type="SAM" id="Coils"/>
    </source>
</evidence>